<keyword evidence="15" id="KW-1185">Reference proteome</keyword>
<accession>A0A5M3YSN2</accession>
<organism evidence="14 15">
    <name type="scientific">Aspergillus terreus</name>
    <dbReference type="NCBI Taxonomy" id="33178"/>
    <lineage>
        <taxon>Eukaryota</taxon>
        <taxon>Fungi</taxon>
        <taxon>Dikarya</taxon>
        <taxon>Ascomycota</taxon>
        <taxon>Pezizomycotina</taxon>
        <taxon>Eurotiomycetes</taxon>
        <taxon>Eurotiomycetidae</taxon>
        <taxon>Eurotiales</taxon>
        <taxon>Aspergillaceae</taxon>
        <taxon>Aspergillus</taxon>
        <taxon>Aspergillus subgen. Circumdati</taxon>
    </lineage>
</organism>
<keyword evidence="6 11" id="KW-0645">Protease</keyword>
<keyword evidence="7 11" id="KW-0479">Metal-binding</keyword>
<evidence type="ECO:0000256" key="10">
    <source>
        <dbReference type="ARBA" id="ARBA00023049"/>
    </source>
</evidence>
<dbReference type="PIRSF" id="PIRSF007828">
    <property type="entry name" value="Dipeptidyl-peptidase_III"/>
    <property type="match status" value="1"/>
</dbReference>
<protein>
    <recommendedName>
        <fullName evidence="11">Dipeptidyl peptidase 3</fullName>
        <ecNumber evidence="11">3.4.14.4</ecNumber>
    </recommendedName>
    <alternativeName>
        <fullName evidence="11">Dipeptidyl aminopeptidase III</fullName>
    </alternativeName>
    <alternativeName>
        <fullName evidence="11">Dipeptidyl peptidase III</fullName>
    </alternativeName>
</protein>
<dbReference type="PANTHER" id="PTHR23422">
    <property type="entry name" value="DIPEPTIDYL PEPTIDASE III-RELATED"/>
    <property type="match status" value="1"/>
</dbReference>
<dbReference type="InterPro" id="IPR039461">
    <property type="entry name" value="Peptidase_M49"/>
</dbReference>
<dbReference type="GO" id="GO:0008239">
    <property type="term" value="F:dipeptidyl-peptidase activity"/>
    <property type="evidence" value="ECO:0007669"/>
    <property type="project" value="UniProtKB-UniRule"/>
</dbReference>
<evidence type="ECO:0000256" key="5">
    <source>
        <dbReference type="ARBA" id="ARBA00022490"/>
    </source>
</evidence>
<dbReference type="EC" id="3.4.14.4" evidence="11"/>
<dbReference type="GO" id="GO:0008235">
    <property type="term" value="F:metalloexopeptidase activity"/>
    <property type="evidence" value="ECO:0007669"/>
    <property type="project" value="InterPro"/>
</dbReference>
<dbReference type="GO" id="GO:0005737">
    <property type="term" value="C:cytoplasm"/>
    <property type="evidence" value="ECO:0007669"/>
    <property type="project" value="UniProtKB-SubCell"/>
</dbReference>
<comment type="similarity">
    <text evidence="3 11">Belongs to the peptidase M49 family.</text>
</comment>
<feature type="binding site" evidence="13">
    <location>
        <position position="434"/>
    </location>
    <ligand>
        <name>Zn(2+)</name>
        <dbReference type="ChEBI" id="CHEBI:29105"/>
        <note>catalytic</note>
    </ligand>
</feature>
<dbReference type="AlphaFoldDB" id="A0A5M3YSN2"/>
<keyword evidence="4 11" id="KW-0031">Aminopeptidase</keyword>
<dbReference type="GO" id="GO:0006508">
    <property type="term" value="P:proteolysis"/>
    <property type="evidence" value="ECO:0007669"/>
    <property type="project" value="UniProtKB-KW"/>
</dbReference>
<evidence type="ECO:0000313" key="15">
    <source>
        <dbReference type="Proteomes" id="UP000452235"/>
    </source>
</evidence>
<evidence type="ECO:0000256" key="13">
    <source>
        <dbReference type="PIRSR" id="PIRSR007828-2"/>
    </source>
</evidence>
<comment type="subcellular location">
    <subcellularLocation>
        <location evidence="2">Cytoplasm</location>
    </subcellularLocation>
</comment>
<evidence type="ECO:0000256" key="11">
    <source>
        <dbReference type="PIRNR" id="PIRNR007828"/>
    </source>
</evidence>
<comment type="catalytic activity">
    <reaction evidence="1 11">
        <text>Release of an N-terminal dipeptide from a peptide comprising four or more residues, with broad specificity. Also acts on dipeptidyl 2-naphthylamides.</text>
        <dbReference type="EC" id="3.4.14.4"/>
    </reaction>
</comment>
<evidence type="ECO:0000256" key="6">
    <source>
        <dbReference type="ARBA" id="ARBA00022670"/>
    </source>
</evidence>
<evidence type="ECO:0000256" key="9">
    <source>
        <dbReference type="ARBA" id="ARBA00022833"/>
    </source>
</evidence>
<dbReference type="Gene3D" id="3.30.540.30">
    <property type="match status" value="3"/>
</dbReference>
<evidence type="ECO:0000256" key="8">
    <source>
        <dbReference type="ARBA" id="ARBA00022801"/>
    </source>
</evidence>
<name>A0A5M3YSN2_ASPTE</name>
<dbReference type="InterPro" id="IPR005317">
    <property type="entry name" value="Dipeptidyl-peptase3"/>
</dbReference>
<proteinExistence type="inferred from homology"/>
<keyword evidence="9 11" id="KW-0862">Zinc</keyword>
<dbReference type="Proteomes" id="UP000452235">
    <property type="component" value="Unassembled WGS sequence"/>
</dbReference>
<dbReference type="Pfam" id="PF03571">
    <property type="entry name" value="Peptidase_M49"/>
    <property type="match status" value="1"/>
</dbReference>
<feature type="binding site" evidence="13">
    <location>
        <position position="488"/>
    </location>
    <ligand>
        <name>Zn(2+)</name>
        <dbReference type="ChEBI" id="CHEBI:29105"/>
        <note>catalytic</note>
    </ligand>
</feature>
<dbReference type="EMBL" id="BLJY01000002">
    <property type="protein sequence ID" value="GFF13705.1"/>
    <property type="molecule type" value="Genomic_DNA"/>
</dbReference>
<keyword evidence="5 11" id="KW-0963">Cytoplasm</keyword>
<comment type="caution">
    <text evidence="14">The sequence shown here is derived from an EMBL/GenBank/DDBJ whole genome shotgun (WGS) entry which is preliminary data.</text>
</comment>
<sequence>MKPQIYQLSVESAFNGLTSEAQYYAHYMAKAAWAGTRIILRQTSPEANGIFDLILALYRRCDGDWERLATDANVNIDELERFLDYAATFLSNIGNYFGSGDRKFIPDIPQETLSQLASHDPEVAALFDRVKTPMFYPFPHSLGRASSLSQSTYYLGEDCMHSSADLSFIAELMEEQGILPENTRLLKSGLCYDILQASVNEGESGCFLTDTLPGKTIRLVKGDHKAELRRICHYLQQAREYACNATQEQMLEKIHESFVTGDLDAYKAAQRIWVGDKAPPVETVIGFVEPYRDPLGVRGEFEGIVGIPDTVESKRLNILASMADKLVCKLPWVDSDRDSKGPWEKDLFEPPDFSSVQSLAYCSSTIFAGINLPNYNDIRQEAGYKNIIFSNRMIAESHRARGLDLVDIAEQDVFKAHRFHAYYIWVVLHEILGHGTGRFLTESAPGSFNFDPERPPMNPLTGTPITTWYRPGQTWTGVFEDIATTVDECRAELVGAYLIDEPEVLQLFGYNDGSDLESDDLVYNLYLQLGVDGLRGLQHYDPATKAKMGTGAQPCMFHASDIGAQNRLTVQAHYAILRHLLRDSNGLYTIICDPTGMKLTVKVDRSRIIEEGKPSLGRMLLHLHICRCTADKASCRQLYEDLSAVDDDAMQWRKIVMSKQDPPLAFCHANTFTRDGRVILREYEPTPRGIIQSWAERQVDEPV</sequence>
<evidence type="ECO:0000313" key="14">
    <source>
        <dbReference type="EMBL" id="GFF13705.1"/>
    </source>
</evidence>
<comment type="cofactor">
    <cofactor evidence="11 13">
        <name>Zn(2+)</name>
        <dbReference type="ChEBI" id="CHEBI:29105"/>
    </cofactor>
    <text evidence="11 13">Binds 1 zinc ion per subunit.</text>
</comment>
<reference evidence="14 15" key="1">
    <citation type="submission" date="2020-01" db="EMBL/GenBank/DDBJ databases">
        <title>Aspergillus terreus IFO 6365 whole genome shotgun sequence.</title>
        <authorList>
            <person name="Kanamasa S."/>
            <person name="Takahashi H."/>
        </authorList>
    </citation>
    <scope>NUCLEOTIDE SEQUENCE [LARGE SCALE GENOMIC DNA]</scope>
    <source>
        <strain evidence="14 15">IFO 6365</strain>
    </source>
</reference>
<evidence type="ECO:0000256" key="3">
    <source>
        <dbReference type="ARBA" id="ARBA00010200"/>
    </source>
</evidence>
<evidence type="ECO:0000256" key="2">
    <source>
        <dbReference type="ARBA" id="ARBA00004496"/>
    </source>
</evidence>
<feature type="binding site" evidence="13">
    <location>
        <position position="429"/>
    </location>
    <ligand>
        <name>Zn(2+)</name>
        <dbReference type="ChEBI" id="CHEBI:29105"/>
        <note>catalytic</note>
    </ligand>
</feature>
<feature type="active site" evidence="12">
    <location>
        <position position="430"/>
    </location>
</feature>
<dbReference type="GO" id="GO:0046872">
    <property type="term" value="F:metal ion binding"/>
    <property type="evidence" value="ECO:0007669"/>
    <property type="project" value="UniProtKB-KW"/>
</dbReference>
<evidence type="ECO:0000256" key="4">
    <source>
        <dbReference type="ARBA" id="ARBA00022438"/>
    </source>
</evidence>
<evidence type="ECO:0000256" key="7">
    <source>
        <dbReference type="ARBA" id="ARBA00022723"/>
    </source>
</evidence>
<dbReference type="VEuPathDB" id="FungiDB:ATEG_04374"/>
<evidence type="ECO:0000256" key="1">
    <source>
        <dbReference type="ARBA" id="ARBA00001336"/>
    </source>
</evidence>
<keyword evidence="8 11" id="KW-0378">Hydrolase</keyword>
<dbReference type="OrthoDB" id="4694525at2759"/>
<gene>
    <name evidence="14" type="ORF">ATEIFO6365_0002081600</name>
</gene>
<evidence type="ECO:0000256" key="12">
    <source>
        <dbReference type="PIRSR" id="PIRSR007828-1"/>
    </source>
</evidence>
<keyword evidence="10 11" id="KW-0482">Metalloprotease</keyword>
<dbReference type="PANTHER" id="PTHR23422:SF11">
    <property type="entry name" value="DIPEPTIDYL PEPTIDASE 3"/>
    <property type="match status" value="1"/>
</dbReference>
<dbReference type="GO" id="GO:0004177">
    <property type="term" value="F:aminopeptidase activity"/>
    <property type="evidence" value="ECO:0007669"/>
    <property type="project" value="UniProtKB-KW"/>
</dbReference>